<accession>A0A1F6EWU8</accession>
<sequence>ESIAHLAADFFARESNAQSLVTVTRADVSPDIREVTIFFSVLPETYEQTVLAFAKRKRSEFREYLKKHSALQRLPTVDFEIDYGEKNRQRIEDLTRKDKK</sequence>
<dbReference type="Gene3D" id="3.30.300.20">
    <property type="match status" value="1"/>
</dbReference>
<reference evidence="2 3" key="1">
    <citation type="journal article" date="2016" name="Nat. Commun.">
        <title>Thousands of microbial genomes shed light on interconnected biogeochemical processes in an aquifer system.</title>
        <authorList>
            <person name="Anantharaman K."/>
            <person name="Brown C.T."/>
            <person name="Hug L.A."/>
            <person name="Sharon I."/>
            <person name="Castelle C.J."/>
            <person name="Probst A.J."/>
            <person name="Thomas B.C."/>
            <person name="Singh A."/>
            <person name="Wilkins M.J."/>
            <person name="Karaoz U."/>
            <person name="Brodie E.L."/>
            <person name="Williams K.H."/>
            <person name="Hubbard S.S."/>
            <person name="Banfield J.F."/>
        </authorList>
    </citation>
    <scope>NUCLEOTIDE SEQUENCE [LARGE SCALE GENOMIC DNA]</scope>
</reference>
<evidence type="ECO:0000313" key="3">
    <source>
        <dbReference type="Proteomes" id="UP000178811"/>
    </source>
</evidence>
<dbReference type="InterPro" id="IPR023799">
    <property type="entry name" value="RbfA_dom_sf"/>
</dbReference>
<dbReference type="GO" id="GO:0006364">
    <property type="term" value="P:rRNA processing"/>
    <property type="evidence" value="ECO:0007669"/>
    <property type="project" value="InterPro"/>
</dbReference>
<evidence type="ECO:0000313" key="2">
    <source>
        <dbReference type="EMBL" id="OGG78099.1"/>
    </source>
</evidence>
<keyword evidence="1" id="KW-0690">Ribosome biogenesis</keyword>
<organism evidence="2 3">
    <name type="scientific">Candidatus Kaiserbacteria bacterium RIFCSPLOWO2_01_FULL_52_12b</name>
    <dbReference type="NCBI Taxonomy" id="1798509"/>
    <lineage>
        <taxon>Bacteria</taxon>
        <taxon>Candidatus Kaiseribacteriota</taxon>
    </lineage>
</organism>
<feature type="non-terminal residue" evidence="2">
    <location>
        <position position="1"/>
    </location>
</feature>
<comment type="caution">
    <text evidence="2">The sequence shown here is derived from an EMBL/GenBank/DDBJ whole genome shotgun (WGS) entry which is preliminary data.</text>
</comment>
<dbReference type="InterPro" id="IPR015946">
    <property type="entry name" value="KH_dom-like_a/b"/>
</dbReference>
<protein>
    <recommendedName>
        <fullName evidence="4">Ribosome-binding factor A</fullName>
    </recommendedName>
</protein>
<name>A0A1F6EWU8_9BACT</name>
<dbReference type="Pfam" id="PF02033">
    <property type="entry name" value="RBFA"/>
    <property type="match status" value="1"/>
</dbReference>
<dbReference type="InterPro" id="IPR000238">
    <property type="entry name" value="RbfA"/>
</dbReference>
<gene>
    <name evidence="2" type="ORF">A3A36_01195</name>
</gene>
<evidence type="ECO:0008006" key="4">
    <source>
        <dbReference type="Google" id="ProtNLM"/>
    </source>
</evidence>
<dbReference type="Proteomes" id="UP000178811">
    <property type="component" value="Unassembled WGS sequence"/>
</dbReference>
<dbReference type="AlphaFoldDB" id="A0A1F6EWU8"/>
<evidence type="ECO:0000256" key="1">
    <source>
        <dbReference type="ARBA" id="ARBA00022517"/>
    </source>
</evidence>
<proteinExistence type="predicted"/>
<dbReference type="EMBL" id="MFLW01000024">
    <property type="protein sequence ID" value="OGG78099.1"/>
    <property type="molecule type" value="Genomic_DNA"/>
</dbReference>
<dbReference type="SUPFAM" id="SSF89919">
    <property type="entry name" value="Ribosome-binding factor A, RbfA"/>
    <property type="match status" value="1"/>
</dbReference>